<accession>A0A8B8BT36</accession>
<protein>
    <submittedName>
        <fullName evidence="6 7">Uncharacterized protein LOC111112686</fullName>
    </submittedName>
</protein>
<name>A0A8B8BT36_CRAVI</name>
<dbReference type="Pfam" id="PF13359">
    <property type="entry name" value="DDE_Tnp_4"/>
    <property type="match status" value="1"/>
</dbReference>
<dbReference type="KEGG" id="cvn:111112686"/>
<evidence type="ECO:0000313" key="6">
    <source>
        <dbReference type="RefSeq" id="XP_022306110.1"/>
    </source>
</evidence>
<reference evidence="6 7" key="1">
    <citation type="submission" date="2025-04" db="UniProtKB">
        <authorList>
            <consortium name="RefSeq"/>
        </authorList>
    </citation>
    <scope>IDENTIFICATION</scope>
    <source>
        <tissue evidence="6 7">Whole sample</tissue>
    </source>
</reference>
<dbReference type="GeneID" id="111112686"/>
<feature type="region of interest" description="Disordered" evidence="3">
    <location>
        <begin position="76"/>
        <end position="106"/>
    </location>
</feature>
<comment type="cofactor">
    <cofactor evidence="1">
        <name>a divalent metal cation</name>
        <dbReference type="ChEBI" id="CHEBI:60240"/>
    </cofactor>
</comment>
<sequence>MEQKQYRCALCKAKAPPSERRPASLFSNILQRHFSVDVKESSILCNKCRHKCRKVKEAAIKKAVLSKKVVKDDLDDDPTFASPKRAKRTTVSSPPSVPLPISSSSKSHGYCFVCKKPGPKLISVSHHARLLVFIRREVIIPSGARCCASHLQNGKINDEAIHRIKTSDSTTLNKTTILSLIKDLREKAYHRSRLDFDDESSMDDVDYNVLTGFDHQEFNDIVSSLSSINTSRNRSKRTCVAILLMKLRSALSNKMLAVLFSMTKFQVRRAIVSTRTAMMRDFVPNNLGFKHITREEVIQNHTRQLAKDLLTNDITSDPAILVLDGTYVYIQKSSNFSFSRRSYSMHKHRPLVKPMIVVTTSGYIVSVLGPYLADSKNNDASILKHMIHHNAEELRNWLQEDDVFVVDRGFRDAQDVLEDIGIRMEMPAFMKRGTKQMPTLDSNLSRIVTKVRWIVEAANGRLKQWQYLAKTLPNSQIPFIGDYVRIVAALCNKYRPPLSVSSEEDQELAAKMLHLSQRVNTLQERVENEGLDRRGLIWKTVDAADVAPDFPLYTENDLRQLTLGIYQLRMAQFYSQEHFDIDGGFDILVSDGVPGLVSAKIQSRHVSAKQYKCWIGYNDGVVNGWYCKCKAGTRVVGMCGHISCIVWYLSYGRHQESVKGVRNWTTELEDASDIPEVIDDSDSSDDDDNIVTEE</sequence>
<dbReference type="InterPro" id="IPR027806">
    <property type="entry name" value="HARBI1_dom"/>
</dbReference>
<keyword evidence="5" id="KW-1185">Reference proteome</keyword>
<proteinExistence type="predicted"/>
<dbReference type="OrthoDB" id="6118033at2759"/>
<feature type="domain" description="DDE Tnp4" evidence="4">
    <location>
        <begin position="323"/>
        <end position="492"/>
    </location>
</feature>
<dbReference type="GO" id="GO:0046872">
    <property type="term" value="F:metal ion binding"/>
    <property type="evidence" value="ECO:0007669"/>
    <property type="project" value="UniProtKB-KW"/>
</dbReference>
<dbReference type="AlphaFoldDB" id="A0A8B8BT36"/>
<evidence type="ECO:0000256" key="3">
    <source>
        <dbReference type="SAM" id="MobiDB-lite"/>
    </source>
</evidence>
<dbReference type="RefSeq" id="XP_022306111.1">
    <property type="nucleotide sequence ID" value="XM_022450403.1"/>
</dbReference>
<evidence type="ECO:0000313" key="7">
    <source>
        <dbReference type="RefSeq" id="XP_022306111.1"/>
    </source>
</evidence>
<dbReference type="Proteomes" id="UP000694844">
    <property type="component" value="Chromosome 9"/>
</dbReference>
<feature type="region of interest" description="Disordered" evidence="3">
    <location>
        <begin position="672"/>
        <end position="694"/>
    </location>
</feature>
<dbReference type="PANTHER" id="PTHR23080">
    <property type="entry name" value="THAP DOMAIN PROTEIN"/>
    <property type="match status" value="1"/>
</dbReference>
<evidence type="ECO:0000313" key="5">
    <source>
        <dbReference type="Proteomes" id="UP000694844"/>
    </source>
</evidence>
<evidence type="ECO:0000256" key="2">
    <source>
        <dbReference type="ARBA" id="ARBA00022723"/>
    </source>
</evidence>
<gene>
    <name evidence="6 7" type="primary">LOC111112686</name>
</gene>
<keyword evidence="2" id="KW-0479">Metal-binding</keyword>
<evidence type="ECO:0000256" key="1">
    <source>
        <dbReference type="ARBA" id="ARBA00001968"/>
    </source>
</evidence>
<organism evidence="5 7">
    <name type="scientific">Crassostrea virginica</name>
    <name type="common">Eastern oyster</name>
    <dbReference type="NCBI Taxonomy" id="6565"/>
    <lineage>
        <taxon>Eukaryota</taxon>
        <taxon>Metazoa</taxon>
        <taxon>Spiralia</taxon>
        <taxon>Lophotrochozoa</taxon>
        <taxon>Mollusca</taxon>
        <taxon>Bivalvia</taxon>
        <taxon>Autobranchia</taxon>
        <taxon>Pteriomorphia</taxon>
        <taxon>Ostreida</taxon>
        <taxon>Ostreoidea</taxon>
        <taxon>Ostreidae</taxon>
        <taxon>Crassostrea</taxon>
    </lineage>
</organism>
<dbReference type="RefSeq" id="XP_022306110.1">
    <property type="nucleotide sequence ID" value="XM_022450402.1"/>
</dbReference>
<evidence type="ECO:0000259" key="4">
    <source>
        <dbReference type="Pfam" id="PF13359"/>
    </source>
</evidence>